<name>A0ACB7TDS1_HYAAI</name>
<gene>
    <name evidence="1" type="ORF">HPB50_007204</name>
</gene>
<proteinExistence type="predicted"/>
<organism evidence="1 2">
    <name type="scientific">Hyalomma asiaticum</name>
    <name type="common">Tick</name>
    <dbReference type="NCBI Taxonomy" id="266040"/>
    <lineage>
        <taxon>Eukaryota</taxon>
        <taxon>Metazoa</taxon>
        <taxon>Ecdysozoa</taxon>
        <taxon>Arthropoda</taxon>
        <taxon>Chelicerata</taxon>
        <taxon>Arachnida</taxon>
        <taxon>Acari</taxon>
        <taxon>Parasitiformes</taxon>
        <taxon>Ixodida</taxon>
        <taxon>Ixodoidea</taxon>
        <taxon>Ixodidae</taxon>
        <taxon>Hyalomminae</taxon>
        <taxon>Hyalomma</taxon>
    </lineage>
</organism>
<protein>
    <submittedName>
        <fullName evidence="1">Uncharacterized protein</fullName>
    </submittedName>
</protein>
<dbReference type="Proteomes" id="UP000821845">
    <property type="component" value="Chromosome 1"/>
</dbReference>
<reference evidence="1" key="1">
    <citation type="submission" date="2020-05" db="EMBL/GenBank/DDBJ databases">
        <title>Large-scale comparative analyses of tick genomes elucidate their genetic diversity and vector capacities.</title>
        <authorList>
            <person name="Jia N."/>
            <person name="Wang J."/>
            <person name="Shi W."/>
            <person name="Du L."/>
            <person name="Sun Y."/>
            <person name="Zhan W."/>
            <person name="Jiang J."/>
            <person name="Wang Q."/>
            <person name="Zhang B."/>
            <person name="Ji P."/>
            <person name="Sakyi L.B."/>
            <person name="Cui X."/>
            <person name="Yuan T."/>
            <person name="Jiang B."/>
            <person name="Yang W."/>
            <person name="Lam T.T.-Y."/>
            <person name="Chang Q."/>
            <person name="Ding S."/>
            <person name="Wang X."/>
            <person name="Zhu J."/>
            <person name="Ruan X."/>
            <person name="Zhao L."/>
            <person name="Wei J."/>
            <person name="Que T."/>
            <person name="Du C."/>
            <person name="Cheng J."/>
            <person name="Dai P."/>
            <person name="Han X."/>
            <person name="Huang E."/>
            <person name="Gao Y."/>
            <person name="Liu J."/>
            <person name="Shao H."/>
            <person name="Ye R."/>
            <person name="Li L."/>
            <person name="Wei W."/>
            <person name="Wang X."/>
            <person name="Wang C."/>
            <person name="Yang T."/>
            <person name="Huo Q."/>
            <person name="Li W."/>
            <person name="Guo W."/>
            <person name="Chen H."/>
            <person name="Zhou L."/>
            <person name="Ni X."/>
            <person name="Tian J."/>
            <person name="Zhou Y."/>
            <person name="Sheng Y."/>
            <person name="Liu T."/>
            <person name="Pan Y."/>
            <person name="Xia L."/>
            <person name="Li J."/>
            <person name="Zhao F."/>
            <person name="Cao W."/>
        </authorList>
    </citation>
    <scope>NUCLEOTIDE SEQUENCE</scope>
    <source>
        <strain evidence="1">Hyas-2018</strain>
    </source>
</reference>
<evidence type="ECO:0000313" key="2">
    <source>
        <dbReference type="Proteomes" id="UP000821845"/>
    </source>
</evidence>
<sequence length="150" mass="16008">MLLATASTMDLSSLVALADKVMEVLTQHVQVAAINNPSTRSSSSYVAPGSTAAARASRPSCCANTPPAPTDYICDMLEEILVATTRRDHSPRRLRQCGRSLTPAGMEREVGCVQRFAPSLTSGAVDDEPLPLPICISASRQARLRPKITD</sequence>
<accession>A0ACB7TDS1</accession>
<dbReference type="EMBL" id="CM023481">
    <property type="protein sequence ID" value="KAH6945098.1"/>
    <property type="molecule type" value="Genomic_DNA"/>
</dbReference>
<comment type="caution">
    <text evidence="1">The sequence shown here is derived from an EMBL/GenBank/DDBJ whole genome shotgun (WGS) entry which is preliminary data.</text>
</comment>
<evidence type="ECO:0000313" key="1">
    <source>
        <dbReference type="EMBL" id="KAH6945098.1"/>
    </source>
</evidence>
<keyword evidence="2" id="KW-1185">Reference proteome</keyword>